<dbReference type="EMBL" id="JABAFG010000008">
    <property type="protein sequence ID" value="NME28177.1"/>
    <property type="molecule type" value="Genomic_DNA"/>
</dbReference>
<proteinExistence type="predicted"/>
<dbReference type="Proteomes" id="UP000591071">
    <property type="component" value="Unassembled WGS sequence"/>
</dbReference>
<sequence>MSNKFPVKSQIKPTDVSVDAVTDKSINQYGKKNTVIQHADTVNINMQPGRNLSTFPSTILGDIKISNNDAKLLAEFKNSYKNILKYCIHIDPTGEAFDIHCIELIERNYNKWQFDWRDFESEKIQEIVCHTLNNFNEYLYYLSDKYMRLLPSNPDFLICKNQSIEEGERLREELRPNSIRIREELRDRYLELWPAKEPTPK</sequence>
<name>A0A848BYQ0_9FIRM</name>
<accession>A0A848BYQ0</accession>
<reference evidence="1 2" key="1">
    <citation type="submission" date="2020-04" db="EMBL/GenBank/DDBJ databases">
        <authorList>
            <person name="Hitch T.C.A."/>
            <person name="Wylensek D."/>
            <person name="Clavel T."/>
        </authorList>
    </citation>
    <scope>NUCLEOTIDE SEQUENCE [LARGE SCALE GENOMIC DNA]</scope>
    <source>
        <strain evidence="1 2">Oil-RF-744-FAT-WT-6-1</strain>
    </source>
</reference>
<evidence type="ECO:0000313" key="2">
    <source>
        <dbReference type="Proteomes" id="UP000591071"/>
    </source>
</evidence>
<comment type="caution">
    <text evidence="1">The sequence shown here is derived from an EMBL/GenBank/DDBJ whole genome shotgun (WGS) entry which is preliminary data.</text>
</comment>
<organism evidence="1 2">
    <name type="scientific">Megasphaera hexanoica</name>
    <dbReference type="NCBI Taxonomy" id="1675036"/>
    <lineage>
        <taxon>Bacteria</taxon>
        <taxon>Bacillati</taxon>
        <taxon>Bacillota</taxon>
        <taxon>Negativicutes</taxon>
        <taxon>Veillonellales</taxon>
        <taxon>Veillonellaceae</taxon>
        <taxon>Megasphaera</taxon>
    </lineage>
</organism>
<gene>
    <name evidence="1" type="ORF">HF872_06005</name>
</gene>
<protein>
    <submittedName>
        <fullName evidence="1">Uncharacterized protein</fullName>
    </submittedName>
</protein>
<dbReference type="RefSeq" id="WP_170087494.1">
    <property type="nucleotide sequence ID" value="NZ_JABAFG010000008.1"/>
</dbReference>
<evidence type="ECO:0000313" key="1">
    <source>
        <dbReference type="EMBL" id="NME28177.1"/>
    </source>
</evidence>
<dbReference type="AlphaFoldDB" id="A0A848BYQ0"/>